<sequence length="141" mass="15791">MLTLVMALSDAEIVELLTVATTDVFWVSESEAPFEVLHWSELSRDTFDAAVLRQQVAVAADVAIGTCEAAKFFQAAIEPQDWHGDIEQQAIEQYQHIIFLLQQHLTQVQVYCVGECEMDVYIVGKTPADNWVALKTMSVET</sequence>
<dbReference type="Pfam" id="PF07924">
    <property type="entry name" value="NuiA"/>
    <property type="match status" value="1"/>
</dbReference>
<protein>
    <submittedName>
        <fullName evidence="1">Nuclease A inhibitor family protein</fullName>
    </submittedName>
</protein>
<reference evidence="1" key="1">
    <citation type="submission" date="2020-10" db="EMBL/GenBank/DDBJ databases">
        <authorList>
            <person name="Castelo-Branco R."/>
            <person name="Eusebio N."/>
            <person name="Adriana R."/>
            <person name="Vieira A."/>
            <person name="Brugerolle De Fraissinette N."/>
            <person name="Rezende De Castro R."/>
            <person name="Schneider M.P."/>
            <person name="Vasconcelos V."/>
            <person name="Leao P.N."/>
        </authorList>
    </citation>
    <scope>NUCLEOTIDE SEQUENCE</scope>
    <source>
        <strain evidence="1">LEGE 11480</strain>
    </source>
</reference>
<evidence type="ECO:0000313" key="2">
    <source>
        <dbReference type="Proteomes" id="UP000625316"/>
    </source>
</evidence>
<evidence type="ECO:0000313" key="1">
    <source>
        <dbReference type="EMBL" id="MBE9030529.1"/>
    </source>
</evidence>
<keyword evidence="2" id="KW-1185">Reference proteome</keyword>
<gene>
    <name evidence="1" type="ORF">IQ266_12385</name>
</gene>
<proteinExistence type="predicted"/>
<dbReference type="InterPro" id="IPR036587">
    <property type="entry name" value="NucleaseA_inhib-like_sf"/>
</dbReference>
<comment type="caution">
    <text evidence="1">The sequence shown here is derived from an EMBL/GenBank/DDBJ whole genome shotgun (WGS) entry which is preliminary data.</text>
</comment>
<dbReference type="AlphaFoldDB" id="A0A928Z3C7"/>
<organism evidence="1 2">
    <name type="scientific">Romeriopsis navalis LEGE 11480</name>
    <dbReference type="NCBI Taxonomy" id="2777977"/>
    <lineage>
        <taxon>Bacteria</taxon>
        <taxon>Bacillati</taxon>
        <taxon>Cyanobacteriota</taxon>
        <taxon>Cyanophyceae</taxon>
        <taxon>Leptolyngbyales</taxon>
        <taxon>Leptolyngbyaceae</taxon>
        <taxon>Romeriopsis</taxon>
        <taxon>Romeriopsis navalis</taxon>
    </lineage>
</organism>
<accession>A0A928Z3C7</accession>
<dbReference type="EMBL" id="JADEXQ010000037">
    <property type="protein sequence ID" value="MBE9030529.1"/>
    <property type="molecule type" value="Genomic_DNA"/>
</dbReference>
<dbReference type="RefSeq" id="WP_264325356.1">
    <property type="nucleotide sequence ID" value="NZ_JADEXQ010000037.1"/>
</dbReference>
<dbReference type="Proteomes" id="UP000625316">
    <property type="component" value="Unassembled WGS sequence"/>
</dbReference>
<dbReference type="InterPro" id="IPR012489">
    <property type="entry name" value="NucleaseA_inhib-like"/>
</dbReference>
<dbReference type="SUPFAM" id="SSF82602">
    <property type="entry name" value="Nuclease A inhibitor (NuiA)"/>
    <property type="match status" value="1"/>
</dbReference>
<dbReference type="Gene3D" id="3.40.1460.10">
    <property type="entry name" value="Nuclease A inhibitor-like"/>
    <property type="match status" value="1"/>
</dbReference>
<name>A0A928Z3C7_9CYAN</name>